<dbReference type="Pfam" id="PF22725">
    <property type="entry name" value="GFO_IDH_MocA_C3"/>
    <property type="match status" value="1"/>
</dbReference>
<reference evidence="3 4" key="1">
    <citation type="submission" date="2018-06" db="EMBL/GenBank/DDBJ databases">
        <authorList>
            <consortium name="Pathogen Informatics"/>
            <person name="Doyle S."/>
        </authorList>
    </citation>
    <scope>NUCLEOTIDE SEQUENCE [LARGE SCALE GENOMIC DNA]</scope>
    <source>
        <strain evidence="3 4">NCTC11388</strain>
    </source>
</reference>
<dbReference type="SUPFAM" id="SSF55347">
    <property type="entry name" value="Glyceraldehyde-3-phosphate dehydrogenase-like, C-terminal domain"/>
    <property type="match status" value="1"/>
</dbReference>
<evidence type="ECO:0000313" key="4">
    <source>
        <dbReference type="Proteomes" id="UP000254893"/>
    </source>
</evidence>
<feature type="domain" description="GFO/IDH/MocA-like oxidoreductase" evidence="2">
    <location>
        <begin position="126"/>
        <end position="244"/>
    </location>
</feature>
<feature type="domain" description="Gfo/Idh/MocA-like oxidoreductase N-terminal" evidence="1">
    <location>
        <begin position="1"/>
        <end position="112"/>
    </location>
</feature>
<evidence type="ECO:0000259" key="2">
    <source>
        <dbReference type="Pfam" id="PF22725"/>
    </source>
</evidence>
<dbReference type="Pfam" id="PF01408">
    <property type="entry name" value="GFO_IDH_MocA"/>
    <property type="match status" value="1"/>
</dbReference>
<protein>
    <submittedName>
        <fullName evidence="3">Uncharacterized oxidoreductase ydgJ</fullName>
        <ecNumber evidence="3">1.-.-.-</ecNumber>
    </submittedName>
</protein>
<keyword evidence="3" id="KW-0560">Oxidoreductase</keyword>
<evidence type="ECO:0000313" key="3">
    <source>
        <dbReference type="EMBL" id="SUJ13138.1"/>
    </source>
</evidence>
<evidence type="ECO:0000259" key="1">
    <source>
        <dbReference type="Pfam" id="PF01408"/>
    </source>
</evidence>
<dbReference type="EMBL" id="UGYW01000002">
    <property type="protein sequence ID" value="SUJ13138.1"/>
    <property type="molecule type" value="Genomic_DNA"/>
</dbReference>
<dbReference type="InterPro" id="IPR055170">
    <property type="entry name" value="GFO_IDH_MocA-like_dom"/>
</dbReference>
<dbReference type="EC" id="1.-.-.-" evidence="3"/>
<dbReference type="GO" id="GO:0000166">
    <property type="term" value="F:nucleotide binding"/>
    <property type="evidence" value="ECO:0007669"/>
    <property type="project" value="InterPro"/>
</dbReference>
<sequence length="305" mass="34966">MKVLIIGLGSIAKKHISALHAIVPAIEILAMRSNSENASIFPGVTNVFSIEDLNLDDIDFILIANPTEYHFEYIKRFSVYGKPLFVEKPLFSGLNSSTNELIEDIRKSGLVSYVACNIRFLDSIIYLKSLISNKRVNEVNVYCGSFLPDWRPGVDFKKVYSANKEMGGGVHIDLIHELDYVYWLFGEPVSARSFYSNTSSLGISAYDYANYLWQYPEFSVSVILNYYRKDAKRTIEVVAEEGTYVVDLLSNTVFYGNEPIYTSEQRIIDTYRVQMEFFINEILKNKFIFNPIEEAYKVLELCIQD</sequence>
<name>A0A380C6J7_SPHSI</name>
<dbReference type="InterPro" id="IPR036291">
    <property type="entry name" value="NAD(P)-bd_dom_sf"/>
</dbReference>
<accession>A0A380C6J7</accession>
<dbReference type="Gene3D" id="3.40.50.720">
    <property type="entry name" value="NAD(P)-binding Rossmann-like Domain"/>
    <property type="match status" value="1"/>
</dbReference>
<dbReference type="AlphaFoldDB" id="A0A380C6J7"/>
<dbReference type="Proteomes" id="UP000254893">
    <property type="component" value="Unassembled WGS sequence"/>
</dbReference>
<dbReference type="RefSeq" id="WP_115170171.1">
    <property type="nucleotide sequence ID" value="NZ_UGYW01000002.1"/>
</dbReference>
<dbReference type="Gene3D" id="3.30.360.10">
    <property type="entry name" value="Dihydrodipicolinate Reductase, domain 2"/>
    <property type="match status" value="1"/>
</dbReference>
<dbReference type="PANTHER" id="PTHR43708:SF8">
    <property type="entry name" value="OXIDOREDUCTASE"/>
    <property type="match status" value="1"/>
</dbReference>
<dbReference type="PANTHER" id="PTHR43708">
    <property type="entry name" value="CONSERVED EXPRESSED OXIDOREDUCTASE (EUROFUNG)"/>
    <property type="match status" value="1"/>
</dbReference>
<dbReference type="InterPro" id="IPR051317">
    <property type="entry name" value="Gfo/Idh/MocA_oxidoreduct"/>
</dbReference>
<dbReference type="SUPFAM" id="SSF51735">
    <property type="entry name" value="NAD(P)-binding Rossmann-fold domains"/>
    <property type="match status" value="1"/>
</dbReference>
<organism evidence="3 4">
    <name type="scientific">Sphingobacterium spiritivorum</name>
    <name type="common">Flavobacterium spiritivorum</name>
    <dbReference type="NCBI Taxonomy" id="258"/>
    <lineage>
        <taxon>Bacteria</taxon>
        <taxon>Pseudomonadati</taxon>
        <taxon>Bacteroidota</taxon>
        <taxon>Sphingobacteriia</taxon>
        <taxon>Sphingobacteriales</taxon>
        <taxon>Sphingobacteriaceae</taxon>
        <taxon>Sphingobacterium</taxon>
    </lineage>
</organism>
<dbReference type="GO" id="GO:0016491">
    <property type="term" value="F:oxidoreductase activity"/>
    <property type="evidence" value="ECO:0007669"/>
    <property type="project" value="UniProtKB-KW"/>
</dbReference>
<dbReference type="InterPro" id="IPR000683">
    <property type="entry name" value="Gfo/Idh/MocA-like_OxRdtase_N"/>
</dbReference>
<gene>
    <name evidence="3" type="primary">ydgJ_1</name>
    <name evidence="3" type="ORF">NCTC11388_02256</name>
</gene>
<proteinExistence type="predicted"/>